<keyword evidence="1" id="KW-0677">Repeat</keyword>
<organism evidence="5 6">
    <name type="scientific">Porites lobata</name>
    <dbReference type="NCBI Taxonomy" id="104759"/>
    <lineage>
        <taxon>Eukaryota</taxon>
        <taxon>Metazoa</taxon>
        <taxon>Cnidaria</taxon>
        <taxon>Anthozoa</taxon>
        <taxon>Hexacorallia</taxon>
        <taxon>Scleractinia</taxon>
        <taxon>Fungiina</taxon>
        <taxon>Poritidae</taxon>
        <taxon>Porites</taxon>
    </lineage>
</organism>
<dbReference type="InterPro" id="IPR009109">
    <property type="entry name" value="Ran_GTPase_activating_1_C"/>
</dbReference>
<feature type="domain" description="Ran-GTPase activating protein 1 C-terminal" evidence="4">
    <location>
        <begin position="536"/>
        <end position="634"/>
    </location>
</feature>
<dbReference type="InterPro" id="IPR036770">
    <property type="entry name" value="Ankyrin_rpt-contain_sf"/>
</dbReference>
<keyword evidence="6" id="KW-1185">Reference proteome</keyword>
<sequence length="788" mass="89014">MFRLLDMDVRSSKTGYGYSSLHNAVISRDIKAVQALTSTEACDLESRDSMGFTALHLATLQGSEQLVQLLVQAGSDVNSRTKEGMTSLHISSEHSEAEQNIISTLVTAGSCDVNVRNKLGRTALHLAAKLGNIHNLKVLIDSGCDRSVKDKLGFTAVGLAFKFNQKGSADILLHYKPRRSRSSSKDSLLDENRNEPALECKGVEKEEETVRKDCVCATSSRVRDVKHVHSFKQSKKNQIQFQEHWNKVLLKLKNRDVKEGEQLSWKINHLLGTMVTRKRDKLDGLTSYNSWKTLHVFERKLWNTIPSCVSFSHYPFLVYSVASFDARPSKRCSLALIREDLFGRNTDRRNLETGLLAKLLTDLKGTLLCSRNPRASFCIERRNLPAGLTSFDLEETRPEEVPVFDNFEHFAQTLKELCKCKSEKISSRKCADSEAKSAGGIHTKSNKILIVGDSDRQERQLRKIMSEFGVDEVQDFLSCLSQAINTRNLQPPFVEDFVVFFLENSKIFTYCLNSKYSLFRTILDKYLSTSSPWIADKIASLFLQVCVALSCEKRLLLRCAGDIMQKGLSHEYCNASSLGNCILVRMGLLKGEFDVNIVSNLEGPLLALEHIFGEDYFPRNLASTFASFLSKSSPKLFGLEELRLRALVSAVTQEVLPTSVQEGERETGRSFKRICDLAALEQDKELLSKCMDSLFFRTFVELKCRAWPVGESLLSYLGLLKNEYSIEIVRNLKCALKLLFPVVKQSYFPQELKEMFLVFLKKPNPALNSCSWVVDEIVNILVNKQGDW</sequence>
<dbReference type="EMBL" id="CALNXK010000007">
    <property type="protein sequence ID" value="CAH3038966.1"/>
    <property type="molecule type" value="Genomic_DNA"/>
</dbReference>
<dbReference type="PANTHER" id="PTHR24171:SF8">
    <property type="entry name" value="BRCA1-ASSOCIATED RING DOMAIN PROTEIN 1"/>
    <property type="match status" value="1"/>
</dbReference>
<reference evidence="5 6" key="1">
    <citation type="submission" date="2022-05" db="EMBL/GenBank/DDBJ databases">
        <authorList>
            <consortium name="Genoscope - CEA"/>
            <person name="William W."/>
        </authorList>
    </citation>
    <scope>NUCLEOTIDE SEQUENCE [LARGE SCALE GENOMIC DNA]</scope>
</reference>
<dbReference type="PANTHER" id="PTHR24171">
    <property type="entry name" value="ANKYRIN REPEAT DOMAIN-CONTAINING PROTEIN 39-RELATED"/>
    <property type="match status" value="1"/>
</dbReference>
<evidence type="ECO:0000256" key="1">
    <source>
        <dbReference type="ARBA" id="ARBA00022737"/>
    </source>
</evidence>
<dbReference type="Pfam" id="PF12796">
    <property type="entry name" value="Ank_2"/>
    <property type="match status" value="1"/>
</dbReference>
<protein>
    <recommendedName>
        <fullName evidence="4">Ran-GTPase activating protein 1 C-terminal domain-containing protein</fullName>
    </recommendedName>
</protein>
<dbReference type="PROSITE" id="PS50297">
    <property type="entry name" value="ANK_REP_REGION"/>
    <property type="match status" value="2"/>
</dbReference>
<comment type="caution">
    <text evidence="5">The sequence shown here is derived from an EMBL/GenBank/DDBJ whole genome shotgun (WGS) entry which is preliminary data.</text>
</comment>
<dbReference type="Gene3D" id="1.25.40.20">
    <property type="entry name" value="Ankyrin repeat-containing domain"/>
    <property type="match status" value="1"/>
</dbReference>
<gene>
    <name evidence="5" type="ORF">PLOB_00042636</name>
</gene>
<evidence type="ECO:0000313" key="6">
    <source>
        <dbReference type="Proteomes" id="UP001159405"/>
    </source>
</evidence>
<name>A0ABN8MYK1_9CNID</name>
<dbReference type="Pfam" id="PF07834">
    <property type="entry name" value="RanGAP1_C"/>
    <property type="match status" value="2"/>
</dbReference>
<dbReference type="Gene3D" id="1.25.40.200">
    <property type="entry name" value="Ran-GTPase activating protein 1, C-terminal domain"/>
    <property type="match status" value="2"/>
</dbReference>
<feature type="repeat" description="ANK" evidence="3">
    <location>
        <begin position="119"/>
        <end position="151"/>
    </location>
</feature>
<evidence type="ECO:0000259" key="4">
    <source>
        <dbReference type="Pfam" id="PF07834"/>
    </source>
</evidence>
<dbReference type="SUPFAM" id="SSF48403">
    <property type="entry name" value="Ankyrin repeat"/>
    <property type="match status" value="1"/>
</dbReference>
<dbReference type="InterPro" id="IPR002110">
    <property type="entry name" value="Ankyrin_rpt"/>
</dbReference>
<dbReference type="InterPro" id="IPR036720">
    <property type="entry name" value="RanGAP1_C_sf"/>
</dbReference>
<accession>A0ABN8MYK1</accession>
<proteinExistence type="predicted"/>
<dbReference type="PROSITE" id="PS50088">
    <property type="entry name" value="ANK_REPEAT"/>
    <property type="match status" value="2"/>
</dbReference>
<dbReference type="Pfam" id="PF00023">
    <property type="entry name" value="Ank"/>
    <property type="match status" value="1"/>
</dbReference>
<dbReference type="Proteomes" id="UP001159405">
    <property type="component" value="Unassembled WGS sequence"/>
</dbReference>
<evidence type="ECO:0000256" key="2">
    <source>
        <dbReference type="ARBA" id="ARBA00023043"/>
    </source>
</evidence>
<keyword evidence="2 3" id="KW-0040">ANK repeat</keyword>
<evidence type="ECO:0000256" key="3">
    <source>
        <dbReference type="PROSITE-ProRule" id="PRU00023"/>
    </source>
</evidence>
<feature type="domain" description="Ran-GTPase activating protein 1 C-terminal" evidence="4">
    <location>
        <begin position="684"/>
        <end position="777"/>
    </location>
</feature>
<dbReference type="SMART" id="SM00248">
    <property type="entry name" value="ANK"/>
    <property type="match status" value="5"/>
</dbReference>
<feature type="repeat" description="ANK" evidence="3">
    <location>
        <begin position="50"/>
        <end position="82"/>
    </location>
</feature>
<dbReference type="SUPFAM" id="SSF69099">
    <property type="entry name" value="Ran-GTPase activating protein 1 (RanGAP1), C-terminal domain"/>
    <property type="match status" value="2"/>
</dbReference>
<evidence type="ECO:0000313" key="5">
    <source>
        <dbReference type="EMBL" id="CAH3038966.1"/>
    </source>
</evidence>